<feature type="binding site" evidence="2">
    <location>
        <position position="136"/>
    </location>
    <ligand>
        <name>Co(2+)</name>
        <dbReference type="ChEBI" id="CHEBI:48828"/>
    </ligand>
</feature>
<dbReference type="GO" id="GO:0046872">
    <property type="term" value="F:metal ion binding"/>
    <property type="evidence" value="ECO:0007669"/>
    <property type="project" value="UniProtKB-KW"/>
</dbReference>
<feature type="binding site" evidence="2">
    <location>
        <position position="199"/>
    </location>
    <ligand>
        <name>Co(2+)</name>
        <dbReference type="ChEBI" id="CHEBI:48828"/>
    </ligand>
</feature>
<dbReference type="GO" id="GO:0016852">
    <property type="term" value="F:sirohydrochlorin cobaltochelatase activity"/>
    <property type="evidence" value="ECO:0007669"/>
    <property type="project" value="InterPro"/>
</dbReference>
<feature type="region of interest" description="Disordered" evidence="3">
    <location>
        <begin position="255"/>
        <end position="283"/>
    </location>
</feature>
<evidence type="ECO:0000313" key="4">
    <source>
        <dbReference type="EMBL" id="HGZ12559.1"/>
    </source>
</evidence>
<protein>
    <submittedName>
        <fullName evidence="4">Uncharacterized protein</fullName>
    </submittedName>
</protein>
<dbReference type="InterPro" id="IPR010388">
    <property type="entry name" value="Anaerobic_Co-chelatase"/>
</dbReference>
<dbReference type="SUPFAM" id="SSF53800">
    <property type="entry name" value="Chelatase"/>
    <property type="match status" value="1"/>
</dbReference>
<dbReference type="GO" id="GO:0019251">
    <property type="term" value="P:anaerobic cobalamin biosynthetic process"/>
    <property type="evidence" value="ECO:0007669"/>
    <property type="project" value="InterPro"/>
</dbReference>
<dbReference type="Pfam" id="PF06180">
    <property type="entry name" value="CbiK"/>
    <property type="match status" value="1"/>
</dbReference>
<accession>A0A7C5ENQ3</accession>
<dbReference type="CDD" id="cd03413">
    <property type="entry name" value="CbiK_C"/>
    <property type="match status" value="1"/>
</dbReference>
<evidence type="ECO:0000256" key="1">
    <source>
        <dbReference type="PIRSR" id="PIRSR033579-1"/>
    </source>
</evidence>
<dbReference type="PIRSF" id="PIRSF033579">
    <property type="entry name" value="Anaer_Co_chel"/>
    <property type="match status" value="1"/>
</dbReference>
<evidence type="ECO:0000256" key="3">
    <source>
        <dbReference type="SAM" id="MobiDB-lite"/>
    </source>
</evidence>
<keyword evidence="2" id="KW-0170">Cobalt</keyword>
<keyword evidence="2" id="KW-0479">Metal-binding</keyword>
<evidence type="ECO:0000256" key="2">
    <source>
        <dbReference type="PIRSR" id="PIRSR033579-3"/>
    </source>
</evidence>
<organism evidence="4">
    <name type="scientific">Desulfobacca acetoxidans</name>
    <dbReference type="NCBI Taxonomy" id="60893"/>
    <lineage>
        <taxon>Bacteria</taxon>
        <taxon>Pseudomonadati</taxon>
        <taxon>Thermodesulfobacteriota</taxon>
        <taxon>Desulfobaccia</taxon>
        <taxon>Desulfobaccales</taxon>
        <taxon>Desulfobaccaceae</taxon>
        <taxon>Desulfobacca</taxon>
    </lineage>
</organism>
<proteinExistence type="predicted"/>
<dbReference type="EMBL" id="DTKJ01000070">
    <property type="protein sequence ID" value="HGZ12559.1"/>
    <property type="molecule type" value="Genomic_DNA"/>
</dbReference>
<reference evidence="4" key="1">
    <citation type="journal article" date="2020" name="mSystems">
        <title>Genome- and Community-Level Interaction Insights into Carbon Utilization and Element Cycling Functions of Hydrothermarchaeota in Hydrothermal Sediment.</title>
        <authorList>
            <person name="Zhou Z."/>
            <person name="Liu Y."/>
            <person name="Xu W."/>
            <person name="Pan J."/>
            <person name="Luo Z.H."/>
            <person name="Li M."/>
        </authorList>
    </citation>
    <scope>NUCLEOTIDE SEQUENCE [LARGE SCALE GENOMIC DNA]</scope>
    <source>
        <strain evidence="4">SpSt-853</strain>
    </source>
</reference>
<dbReference type="Gene3D" id="3.40.50.1400">
    <property type="match status" value="2"/>
</dbReference>
<gene>
    <name evidence="4" type="ORF">ENW48_10150</name>
</gene>
<sequence length="283" mass="31151">MEQIPLVLVAFGTTRIKRPYDRLLEEISRIFPGHPVYLALSSRRVRERPGEKWPGPAELLTTLHAQGCHWAVVQSLHLLAGHEFYRLVQEVQSCPLRTSMGLPLFWSPADYLAFAAACKSRLADLRADEAAVLVGHGTDHASWSTYLALQKILLPQFGSRVLVGVLEGYPAEADLIPVLRRQKTARIRLIPLMLVAGVHVCQDLAGGEDSWQASLEAAGFQVEVEMTGLLSWPEVIDLFAKHLADALDAISLNSPMAGRTGQRRSCPKPRERQNPCGGEPGSP</sequence>
<name>A0A7C5ENQ3_9BACT</name>
<comment type="caution">
    <text evidence="4">The sequence shown here is derived from an EMBL/GenBank/DDBJ whole genome shotgun (WGS) entry which is preliminary data.</text>
</comment>
<feature type="active site" description="Proton acceptor" evidence="1">
    <location>
        <position position="136"/>
    </location>
</feature>
<feature type="binding site" evidence="2">
    <location>
        <position position="167"/>
    </location>
    <ligand>
        <name>Co(2+)</name>
        <dbReference type="ChEBI" id="CHEBI:48828"/>
    </ligand>
</feature>
<dbReference type="AlphaFoldDB" id="A0A7C5ENQ3"/>